<dbReference type="InterPro" id="IPR037523">
    <property type="entry name" value="VOC_core"/>
</dbReference>
<gene>
    <name evidence="2" type="ORF">EBM89_05380</name>
</gene>
<sequence length="119" mass="12533">MDVSSVTVGLPVGDLAAATLWYRRVLELAEPDLEPADGVVEFEVGPVWLQLGSEPSGRSGAEVVLRLGVGDAASERERLRGLGVAVGPIEHVEGAVDYFDFVDPDGNRLSIYSLVPAGS</sequence>
<dbReference type="Pfam" id="PF00903">
    <property type="entry name" value="Glyoxalase"/>
    <property type="match status" value="1"/>
</dbReference>
<dbReference type="InterPro" id="IPR004360">
    <property type="entry name" value="Glyas_Fos-R_dOase_dom"/>
</dbReference>
<accession>A0A3M2JGL3</accession>
<dbReference type="EMBL" id="RFFI01000020">
    <property type="protein sequence ID" value="RMI13177.1"/>
    <property type="molecule type" value="Genomic_DNA"/>
</dbReference>
<evidence type="ECO:0000313" key="3">
    <source>
        <dbReference type="Proteomes" id="UP000269289"/>
    </source>
</evidence>
<evidence type="ECO:0000259" key="1">
    <source>
        <dbReference type="PROSITE" id="PS51819"/>
    </source>
</evidence>
<evidence type="ECO:0000313" key="2">
    <source>
        <dbReference type="EMBL" id="RMI13177.1"/>
    </source>
</evidence>
<proteinExistence type="predicted"/>
<comment type="caution">
    <text evidence="2">The sequence shown here is derived from an EMBL/GenBank/DDBJ whole genome shotgun (WGS) entry which is preliminary data.</text>
</comment>
<dbReference type="OrthoDB" id="2453533at2"/>
<dbReference type="SUPFAM" id="SSF54593">
    <property type="entry name" value="Glyoxalase/Bleomycin resistance protein/Dihydroxybiphenyl dioxygenase"/>
    <property type="match status" value="1"/>
</dbReference>
<dbReference type="Gene3D" id="3.10.180.10">
    <property type="entry name" value="2,3-Dihydroxybiphenyl 1,2-Dioxygenase, domain 1"/>
    <property type="match status" value="1"/>
</dbReference>
<dbReference type="InterPro" id="IPR029068">
    <property type="entry name" value="Glyas_Bleomycin-R_OHBP_Dase"/>
</dbReference>
<reference evidence="2 3" key="1">
    <citation type="submission" date="2018-10" db="EMBL/GenBank/DDBJ databases">
        <title>Isolation, diversity and antifungal activity of actinobacteria from wheat.</title>
        <authorList>
            <person name="Han C."/>
        </authorList>
    </citation>
    <scope>NUCLEOTIDE SEQUENCE [LARGE SCALE GENOMIC DNA]</scope>
    <source>
        <strain evidence="2 3">NEAU-YY56</strain>
    </source>
</reference>
<dbReference type="RefSeq" id="WP_122148434.1">
    <property type="nucleotide sequence ID" value="NZ_RFFI01000020.1"/>
</dbReference>
<organism evidence="2 3">
    <name type="scientific">Cellulomonas triticagri</name>
    <dbReference type="NCBI Taxonomy" id="2483352"/>
    <lineage>
        <taxon>Bacteria</taxon>
        <taxon>Bacillati</taxon>
        <taxon>Actinomycetota</taxon>
        <taxon>Actinomycetes</taxon>
        <taxon>Micrococcales</taxon>
        <taxon>Cellulomonadaceae</taxon>
        <taxon>Cellulomonas</taxon>
    </lineage>
</organism>
<protein>
    <submittedName>
        <fullName evidence="2">VOC family protein</fullName>
    </submittedName>
</protein>
<dbReference type="AlphaFoldDB" id="A0A3M2JGL3"/>
<dbReference type="Proteomes" id="UP000269289">
    <property type="component" value="Unassembled WGS sequence"/>
</dbReference>
<feature type="domain" description="VOC" evidence="1">
    <location>
        <begin position="2"/>
        <end position="114"/>
    </location>
</feature>
<dbReference type="CDD" id="cd06587">
    <property type="entry name" value="VOC"/>
    <property type="match status" value="1"/>
</dbReference>
<name>A0A3M2JGL3_9CELL</name>
<keyword evidence="3" id="KW-1185">Reference proteome</keyword>
<dbReference type="PROSITE" id="PS51819">
    <property type="entry name" value="VOC"/>
    <property type="match status" value="1"/>
</dbReference>